<dbReference type="InterPro" id="IPR001849">
    <property type="entry name" value="PH_domain"/>
</dbReference>
<dbReference type="Gene3D" id="2.30.29.30">
    <property type="entry name" value="Pleckstrin-homology domain (PH domain)/Phosphotyrosine-binding domain (PTB)"/>
    <property type="match status" value="1"/>
</dbReference>
<dbReference type="PANTHER" id="PTHR46556">
    <property type="entry name" value="PLECKSTRIN HOMOLOGY DOMAIN-CONTAINING FAMILY M MEMBER 2"/>
    <property type="match status" value="1"/>
</dbReference>
<comment type="caution">
    <text evidence="2">The sequence shown here is derived from an EMBL/GenBank/DDBJ whole genome shotgun (WGS) entry which is preliminary data.</text>
</comment>
<proteinExistence type="predicted"/>
<dbReference type="GO" id="GO:0032880">
    <property type="term" value="P:regulation of protein localization"/>
    <property type="evidence" value="ECO:0007669"/>
    <property type="project" value="TreeGrafter"/>
</dbReference>
<gene>
    <name evidence="2" type="ORF">L9F63_008552</name>
</gene>
<dbReference type="GO" id="GO:0032418">
    <property type="term" value="P:lysosome localization"/>
    <property type="evidence" value="ECO:0007669"/>
    <property type="project" value="TreeGrafter"/>
</dbReference>
<dbReference type="GO" id="GO:0010008">
    <property type="term" value="C:endosome membrane"/>
    <property type="evidence" value="ECO:0007669"/>
    <property type="project" value="TreeGrafter"/>
</dbReference>
<dbReference type="EMBL" id="JASPKZ010010657">
    <property type="protein sequence ID" value="KAJ9574026.1"/>
    <property type="molecule type" value="Genomic_DNA"/>
</dbReference>
<dbReference type="InterPro" id="IPR053015">
    <property type="entry name" value="PH_domain-containing_M2"/>
</dbReference>
<dbReference type="PANTHER" id="PTHR46556:SF1">
    <property type="entry name" value="PLECKSTRIN HOMOLOGY DOMAIN-CONTAINING FAMILY M MEMBER 2"/>
    <property type="match status" value="1"/>
</dbReference>
<evidence type="ECO:0000313" key="3">
    <source>
        <dbReference type="Proteomes" id="UP001233999"/>
    </source>
</evidence>
<dbReference type="AlphaFoldDB" id="A0AAD7Z529"/>
<dbReference type="InterPro" id="IPR011993">
    <property type="entry name" value="PH-like_dom_sf"/>
</dbReference>
<dbReference type="GO" id="GO:0007030">
    <property type="term" value="P:Golgi organization"/>
    <property type="evidence" value="ECO:0007669"/>
    <property type="project" value="TreeGrafter"/>
</dbReference>
<keyword evidence="3" id="KW-1185">Reference proteome</keyword>
<dbReference type="PROSITE" id="PS50003">
    <property type="entry name" value="PH_DOMAIN"/>
    <property type="match status" value="1"/>
</dbReference>
<reference evidence="2" key="2">
    <citation type="submission" date="2023-05" db="EMBL/GenBank/DDBJ databases">
        <authorList>
            <person name="Fouks B."/>
        </authorList>
    </citation>
    <scope>NUCLEOTIDE SEQUENCE</scope>
    <source>
        <strain evidence="2">Stay&amp;Tobe</strain>
        <tissue evidence="2">Testes</tissue>
    </source>
</reference>
<feature type="non-terminal residue" evidence="2">
    <location>
        <position position="1"/>
    </location>
</feature>
<evidence type="ECO:0000313" key="2">
    <source>
        <dbReference type="EMBL" id="KAJ9574026.1"/>
    </source>
</evidence>
<evidence type="ECO:0000259" key="1">
    <source>
        <dbReference type="PROSITE" id="PS50003"/>
    </source>
</evidence>
<sequence length="249" mass="27981">LQTESDEVLCHYSIVHLQDNHVSPPTTPMGPTKEGHLMFRPAANPPLQPWEPGFFMLKAGVVYMFGDKSHRLPKRVIPLRGNGCRGCRRIPHDLRPHTFEILLGSRGSFQFAAADEYEASDWLQAFIQAASGIFPKQMFSRPSCSLVMTEQHLVTCEEKSPGTGDLRILSSSGLEFGCREVHESSGDWVLYFTSPDEMTSFKSVLQQRWLSLQQTELPLCPVVEDSLARRCGETSSLLKESWNVLLDSL</sequence>
<reference evidence="2" key="1">
    <citation type="journal article" date="2023" name="IScience">
        <title>Live-bearing cockroach genome reveals convergent evolutionary mechanisms linked to viviparity in insects and beyond.</title>
        <authorList>
            <person name="Fouks B."/>
            <person name="Harrison M.C."/>
            <person name="Mikhailova A.A."/>
            <person name="Marchal E."/>
            <person name="English S."/>
            <person name="Carruthers M."/>
            <person name="Jennings E.C."/>
            <person name="Chiamaka E.L."/>
            <person name="Frigard R.A."/>
            <person name="Pippel M."/>
            <person name="Attardo G.M."/>
            <person name="Benoit J.B."/>
            <person name="Bornberg-Bauer E."/>
            <person name="Tobe S.S."/>
        </authorList>
    </citation>
    <scope>NUCLEOTIDE SEQUENCE</scope>
    <source>
        <strain evidence="2">Stay&amp;Tobe</strain>
    </source>
</reference>
<organism evidence="2 3">
    <name type="scientific">Diploptera punctata</name>
    <name type="common">Pacific beetle cockroach</name>
    <dbReference type="NCBI Taxonomy" id="6984"/>
    <lineage>
        <taxon>Eukaryota</taxon>
        <taxon>Metazoa</taxon>
        <taxon>Ecdysozoa</taxon>
        <taxon>Arthropoda</taxon>
        <taxon>Hexapoda</taxon>
        <taxon>Insecta</taxon>
        <taxon>Pterygota</taxon>
        <taxon>Neoptera</taxon>
        <taxon>Polyneoptera</taxon>
        <taxon>Dictyoptera</taxon>
        <taxon>Blattodea</taxon>
        <taxon>Blaberoidea</taxon>
        <taxon>Blaberidae</taxon>
        <taxon>Diplopterinae</taxon>
        <taxon>Diploptera</taxon>
    </lineage>
</organism>
<protein>
    <recommendedName>
        <fullName evidence="1">PH domain-containing protein</fullName>
    </recommendedName>
</protein>
<dbReference type="Pfam" id="PF00169">
    <property type="entry name" value="PH"/>
    <property type="match status" value="1"/>
</dbReference>
<dbReference type="GO" id="GO:0019894">
    <property type="term" value="F:kinesin binding"/>
    <property type="evidence" value="ECO:0007669"/>
    <property type="project" value="TreeGrafter"/>
</dbReference>
<dbReference type="SMART" id="SM00233">
    <property type="entry name" value="PH"/>
    <property type="match status" value="1"/>
</dbReference>
<dbReference type="Proteomes" id="UP001233999">
    <property type="component" value="Unassembled WGS sequence"/>
</dbReference>
<accession>A0AAD7Z529</accession>
<dbReference type="SUPFAM" id="SSF50729">
    <property type="entry name" value="PH domain-like"/>
    <property type="match status" value="1"/>
</dbReference>
<feature type="domain" description="PH" evidence="1">
    <location>
        <begin position="30"/>
        <end position="131"/>
    </location>
</feature>
<name>A0AAD7Z529_DIPPU</name>